<dbReference type="UniPathway" id="UPA00031">
    <property type="reaction ID" value="UER00011"/>
</dbReference>
<dbReference type="HAMAP" id="MF_00076">
    <property type="entry name" value="HisB"/>
    <property type="match status" value="1"/>
</dbReference>
<dbReference type="CDD" id="cd07914">
    <property type="entry name" value="IGPD"/>
    <property type="match status" value="1"/>
</dbReference>
<dbReference type="PROSITE" id="PS00954">
    <property type="entry name" value="IGP_DEHYDRATASE_1"/>
    <property type="match status" value="1"/>
</dbReference>
<keyword evidence="6" id="KW-0963">Cytoplasm</keyword>
<dbReference type="GO" id="GO:0005737">
    <property type="term" value="C:cytoplasm"/>
    <property type="evidence" value="ECO:0007669"/>
    <property type="project" value="UniProtKB-SubCell"/>
</dbReference>
<evidence type="ECO:0000256" key="6">
    <source>
        <dbReference type="HAMAP-Rule" id="MF_00076"/>
    </source>
</evidence>
<organism evidence="8 9">
    <name type="scientific">Jatrophihabitans endophyticus</name>
    <dbReference type="NCBI Taxonomy" id="1206085"/>
    <lineage>
        <taxon>Bacteria</taxon>
        <taxon>Bacillati</taxon>
        <taxon>Actinomycetota</taxon>
        <taxon>Actinomycetes</taxon>
        <taxon>Jatrophihabitantales</taxon>
        <taxon>Jatrophihabitantaceae</taxon>
        <taxon>Jatrophihabitans</taxon>
    </lineage>
</organism>
<dbReference type="InterPro" id="IPR038494">
    <property type="entry name" value="IGPD_sf"/>
</dbReference>
<comment type="catalytic activity">
    <reaction evidence="6 7">
        <text>D-erythro-1-(imidazol-4-yl)glycerol 3-phosphate = 3-(imidazol-4-yl)-2-oxopropyl phosphate + H2O</text>
        <dbReference type="Rhea" id="RHEA:11040"/>
        <dbReference type="ChEBI" id="CHEBI:15377"/>
        <dbReference type="ChEBI" id="CHEBI:57766"/>
        <dbReference type="ChEBI" id="CHEBI:58278"/>
        <dbReference type="EC" id="4.2.1.19"/>
    </reaction>
</comment>
<dbReference type="FunFam" id="3.30.230.40:FF:000003">
    <property type="entry name" value="Imidazoleglycerol-phosphate dehydratase HisB"/>
    <property type="match status" value="1"/>
</dbReference>
<dbReference type="NCBIfam" id="NF002114">
    <property type="entry name" value="PRK00951.2-4"/>
    <property type="match status" value="1"/>
</dbReference>
<reference evidence="8 9" key="1">
    <citation type="submission" date="2016-11" db="EMBL/GenBank/DDBJ databases">
        <authorList>
            <person name="Jaros S."/>
            <person name="Januszkiewicz K."/>
            <person name="Wedrychowicz H."/>
        </authorList>
    </citation>
    <scope>NUCLEOTIDE SEQUENCE [LARGE SCALE GENOMIC DNA]</scope>
    <source>
        <strain evidence="8 9">DSM 45627</strain>
    </source>
</reference>
<dbReference type="PANTHER" id="PTHR23133:SF2">
    <property type="entry name" value="IMIDAZOLEGLYCEROL-PHOSPHATE DEHYDRATASE"/>
    <property type="match status" value="1"/>
</dbReference>
<evidence type="ECO:0000313" key="8">
    <source>
        <dbReference type="EMBL" id="SHG63224.1"/>
    </source>
</evidence>
<keyword evidence="3 6" id="KW-0028">Amino-acid biosynthesis</keyword>
<evidence type="ECO:0000256" key="2">
    <source>
        <dbReference type="ARBA" id="ARBA00016664"/>
    </source>
</evidence>
<dbReference type="EC" id="4.2.1.19" evidence="6 7"/>
<evidence type="ECO:0000256" key="4">
    <source>
        <dbReference type="ARBA" id="ARBA00023102"/>
    </source>
</evidence>
<keyword evidence="4 6" id="KW-0368">Histidine biosynthesis</keyword>
<dbReference type="FunFam" id="3.30.230.40:FF:000001">
    <property type="entry name" value="Imidazoleglycerol-phosphate dehydratase HisB"/>
    <property type="match status" value="1"/>
</dbReference>
<dbReference type="Gene3D" id="3.30.230.40">
    <property type="entry name" value="Imidazole glycerol phosphate dehydratase, domain 1"/>
    <property type="match status" value="2"/>
</dbReference>
<dbReference type="InterPro" id="IPR020568">
    <property type="entry name" value="Ribosomal_Su5_D2-typ_SF"/>
</dbReference>
<dbReference type="InterPro" id="IPR000807">
    <property type="entry name" value="ImidazoleglycerolP_deHydtase"/>
</dbReference>
<evidence type="ECO:0000313" key="9">
    <source>
        <dbReference type="Proteomes" id="UP000186132"/>
    </source>
</evidence>
<comment type="similarity">
    <text evidence="6 7">Belongs to the imidazoleglycerol-phosphate dehydratase family.</text>
</comment>
<dbReference type="GO" id="GO:0000105">
    <property type="term" value="P:L-histidine biosynthetic process"/>
    <property type="evidence" value="ECO:0007669"/>
    <property type="project" value="UniProtKB-UniRule"/>
</dbReference>
<dbReference type="AlphaFoldDB" id="A0A1M5LDN8"/>
<comment type="subcellular location">
    <subcellularLocation>
        <location evidence="6 7">Cytoplasm</location>
    </subcellularLocation>
</comment>
<evidence type="ECO:0000256" key="7">
    <source>
        <dbReference type="RuleBase" id="RU000599"/>
    </source>
</evidence>
<name>A0A1M5LDN8_9ACTN</name>
<keyword evidence="9" id="KW-1185">Reference proteome</keyword>
<gene>
    <name evidence="6" type="primary">hisB</name>
    <name evidence="8" type="ORF">SAMN05443575_2423</name>
</gene>
<sequence length="200" mass="21472">MTSTPRTGRVERATKETKIALSIDLDGSGRTDVSTGVGFYDHMLTSFGKHGLFDLSVQVEGDLHIDAHHTVEDTAIALGQAFAQAAGDKAGTRRFGDATIPMDECLVHAAVDLSGRPYLVHNEPAGAPPTIGPDYATTLTRHVFESFVYHAAIALHVNVHAGRDWHHVTEAQYKAVARALRSAVELDPRVQGVPSTKGVL</sequence>
<dbReference type="SUPFAM" id="SSF54211">
    <property type="entry name" value="Ribosomal protein S5 domain 2-like"/>
    <property type="match status" value="2"/>
</dbReference>
<accession>A0A1M5LDN8</accession>
<dbReference type="Proteomes" id="UP000186132">
    <property type="component" value="Unassembled WGS sequence"/>
</dbReference>
<dbReference type="InterPro" id="IPR020565">
    <property type="entry name" value="ImidazoleglycerP_deHydtase_CS"/>
</dbReference>
<dbReference type="PANTHER" id="PTHR23133">
    <property type="entry name" value="IMIDAZOLEGLYCEROL-PHOSPHATE DEHYDRATASE HIS7"/>
    <property type="match status" value="1"/>
</dbReference>
<dbReference type="PROSITE" id="PS00955">
    <property type="entry name" value="IGP_DEHYDRATASE_2"/>
    <property type="match status" value="1"/>
</dbReference>
<evidence type="ECO:0000256" key="1">
    <source>
        <dbReference type="ARBA" id="ARBA00005047"/>
    </source>
</evidence>
<dbReference type="Pfam" id="PF00475">
    <property type="entry name" value="IGPD"/>
    <property type="match status" value="1"/>
</dbReference>
<dbReference type="GO" id="GO:0004424">
    <property type="term" value="F:imidazoleglycerol-phosphate dehydratase activity"/>
    <property type="evidence" value="ECO:0007669"/>
    <property type="project" value="UniProtKB-UniRule"/>
</dbReference>
<dbReference type="EMBL" id="FQVU01000003">
    <property type="protein sequence ID" value="SHG63224.1"/>
    <property type="molecule type" value="Genomic_DNA"/>
</dbReference>
<dbReference type="NCBIfam" id="NF002111">
    <property type="entry name" value="PRK00951.2-1"/>
    <property type="match status" value="1"/>
</dbReference>
<proteinExistence type="inferred from homology"/>
<protein>
    <recommendedName>
        <fullName evidence="2 6">Imidazoleglycerol-phosphate dehydratase</fullName>
        <shortName evidence="6">IGPD</shortName>
        <ecNumber evidence="6 7">4.2.1.19</ecNumber>
    </recommendedName>
</protein>
<evidence type="ECO:0000256" key="3">
    <source>
        <dbReference type="ARBA" id="ARBA00022605"/>
    </source>
</evidence>
<keyword evidence="5 6" id="KW-0456">Lyase</keyword>
<evidence type="ECO:0000256" key="5">
    <source>
        <dbReference type="ARBA" id="ARBA00023239"/>
    </source>
</evidence>
<dbReference type="RefSeq" id="WP_073390532.1">
    <property type="nucleotide sequence ID" value="NZ_FQVU01000003.1"/>
</dbReference>
<dbReference type="NCBIfam" id="NF002110">
    <property type="entry name" value="PRK00951.1-6"/>
    <property type="match status" value="1"/>
</dbReference>
<comment type="pathway">
    <text evidence="1 6 7">Amino-acid biosynthesis; L-histidine biosynthesis; L-histidine from 5-phospho-alpha-D-ribose 1-diphosphate: step 6/9.</text>
</comment>
<dbReference type="OrthoDB" id="9790411at2"/>
<dbReference type="STRING" id="1206085.SAMN05443575_2423"/>